<dbReference type="GO" id="GO:0016987">
    <property type="term" value="F:sigma factor activity"/>
    <property type="evidence" value="ECO:0007669"/>
    <property type="project" value="InterPro"/>
</dbReference>
<proteinExistence type="predicted"/>
<evidence type="ECO:0000313" key="3">
    <source>
        <dbReference type="Proteomes" id="UP000622533"/>
    </source>
</evidence>
<dbReference type="Proteomes" id="UP000622533">
    <property type="component" value="Unassembled WGS sequence"/>
</dbReference>
<evidence type="ECO:0000313" key="2">
    <source>
        <dbReference type="EMBL" id="MBE9020955.1"/>
    </source>
</evidence>
<dbReference type="GO" id="GO:0003677">
    <property type="term" value="F:DNA binding"/>
    <property type="evidence" value="ECO:0007669"/>
    <property type="project" value="InterPro"/>
</dbReference>
<protein>
    <recommendedName>
        <fullName evidence="1">RNA polymerase sigma-70 region 1.2 domain-containing protein</fullName>
    </recommendedName>
</protein>
<dbReference type="InterPro" id="IPR009042">
    <property type="entry name" value="RNA_pol_sigma70_r1_2"/>
</dbReference>
<sequence>MVRIYLQEIGQYPLLKPEEDNLNYSVAG</sequence>
<dbReference type="RefSeq" id="WP_193912717.1">
    <property type="nucleotide sequence ID" value="NZ_JADEXS020000001.1"/>
</dbReference>
<feature type="domain" description="RNA polymerase sigma-70 region 1.2" evidence="1">
    <location>
        <begin position="2"/>
        <end position="19"/>
    </location>
</feature>
<reference evidence="2" key="1">
    <citation type="submission" date="2020-10" db="EMBL/GenBank/DDBJ databases">
        <authorList>
            <person name="Castelo-Branco R."/>
            <person name="Eusebio N."/>
            <person name="Adriana R."/>
            <person name="Vieira A."/>
            <person name="Brugerolle De Fraissinette N."/>
            <person name="Rezende De Castro R."/>
            <person name="Schneider M.P."/>
            <person name="Vasconcelos V."/>
            <person name="Leao P.N."/>
        </authorList>
    </citation>
    <scope>NUCLEOTIDE SEQUENCE</scope>
    <source>
        <strain evidence="2">LEGE 12446</strain>
    </source>
</reference>
<name>A0A8J7DBE9_DESMC</name>
<evidence type="ECO:0000259" key="1">
    <source>
        <dbReference type="Pfam" id="PF00140"/>
    </source>
</evidence>
<organism evidence="2 3">
    <name type="scientific">Desmonostoc muscorum LEGE 12446</name>
    <dbReference type="NCBI Taxonomy" id="1828758"/>
    <lineage>
        <taxon>Bacteria</taxon>
        <taxon>Bacillati</taxon>
        <taxon>Cyanobacteriota</taxon>
        <taxon>Cyanophyceae</taxon>
        <taxon>Nostocales</taxon>
        <taxon>Nostocaceae</taxon>
        <taxon>Desmonostoc</taxon>
    </lineage>
</organism>
<dbReference type="EMBL" id="JADEXS010000002">
    <property type="protein sequence ID" value="MBE9020955.1"/>
    <property type="molecule type" value="Genomic_DNA"/>
</dbReference>
<dbReference type="AlphaFoldDB" id="A0A8J7DBE9"/>
<keyword evidence="3" id="KW-1185">Reference proteome</keyword>
<gene>
    <name evidence="2" type="ORF">IQ276_00335</name>
</gene>
<comment type="caution">
    <text evidence="2">The sequence shown here is derived from an EMBL/GenBank/DDBJ whole genome shotgun (WGS) entry which is preliminary data.</text>
</comment>
<accession>A0A8J7DBE9</accession>
<dbReference type="GO" id="GO:0006352">
    <property type="term" value="P:DNA-templated transcription initiation"/>
    <property type="evidence" value="ECO:0007669"/>
    <property type="project" value="InterPro"/>
</dbReference>
<dbReference type="Pfam" id="PF00140">
    <property type="entry name" value="Sigma70_r1_2"/>
    <property type="match status" value="1"/>
</dbReference>